<protein>
    <submittedName>
        <fullName evidence="1">Uncharacterized protein</fullName>
    </submittedName>
</protein>
<name>A0A7Y8RJU6_9PSED</name>
<dbReference type="Proteomes" id="UP000543908">
    <property type="component" value="Unassembled WGS sequence"/>
</dbReference>
<dbReference type="EMBL" id="JABUHS010000003">
    <property type="protein sequence ID" value="NWN59850.1"/>
    <property type="molecule type" value="Genomic_DNA"/>
</dbReference>
<dbReference type="AlphaFoldDB" id="A0A7Y8RJU6"/>
<dbReference type="RefSeq" id="WP_179040574.1">
    <property type="nucleotide sequence ID" value="NZ_JABUHS010000003.1"/>
</dbReference>
<reference evidence="1 2" key="1">
    <citation type="submission" date="2020-05" db="EMBL/GenBank/DDBJ databases">
        <title>Onion-isolated Pseudomonas sp.</title>
        <authorList>
            <person name="Fujikawa T."/>
            <person name="Sawada H."/>
        </authorList>
    </citation>
    <scope>NUCLEOTIDE SEQUENCE [LARGE SCALE GENOMIC DNA]</scope>
    <source>
        <strain evidence="1 2">MAFF 301512</strain>
    </source>
</reference>
<organism evidence="1 2">
    <name type="scientific">Pseudomonas allii</name>
    <dbReference type="NCBI Taxonomy" id="2740531"/>
    <lineage>
        <taxon>Bacteria</taxon>
        <taxon>Pseudomonadati</taxon>
        <taxon>Pseudomonadota</taxon>
        <taxon>Gammaproteobacteria</taxon>
        <taxon>Pseudomonadales</taxon>
        <taxon>Pseudomonadaceae</taxon>
        <taxon>Pseudomonas</taxon>
    </lineage>
</organism>
<sequence>MNSQTLGYTTRQARDDEVARNNEMFFEADRLDARAYKIIESYSGDAQTWARFIEAKKAADAQRTAAYQEWMRIIVQSEDSRQPCRKQG</sequence>
<proteinExistence type="predicted"/>
<comment type="caution">
    <text evidence="1">The sequence shown here is derived from an EMBL/GenBank/DDBJ whole genome shotgun (WGS) entry which is preliminary data.</text>
</comment>
<evidence type="ECO:0000313" key="1">
    <source>
        <dbReference type="EMBL" id="NWN59850.1"/>
    </source>
</evidence>
<gene>
    <name evidence="1" type="ORF">HT123_00970</name>
</gene>
<accession>A0A7Y8RJU6</accession>
<evidence type="ECO:0000313" key="2">
    <source>
        <dbReference type="Proteomes" id="UP000543908"/>
    </source>
</evidence>